<evidence type="ECO:0000256" key="7">
    <source>
        <dbReference type="SAM" id="SignalP"/>
    </source>
</evidence>
<dbReference type="AlphaFoldDB" id="A0A6P8J5B2"/>
<dbReference type="InterPro" id="IPR003598">
    <property type="entry name" value="Ig_sub2"/>
</dbReference>
<accession>A0A6P8J5B2</accession>
<dbReference type="GO" id="GO:0005911">
    <property type="term" value="C:cell-cell junction"/>
    <property type="evidence" value="ECO:0007669"/>
    <property type="project" value="TreeGrafter"/>
</dbReference>
<feature type="transmembrane region" description="Helical" evidence="6">
    <location>
        <begin position="278"/>
        <end position="298"/>
    </location>
</feature>
<keyword evidence="3" id="KW-1015">Disulfide bond</keyword>
<dbReference type="KEGG" id="aten:116308549"/>
<dbReference type="GO" id="GO:0005886">
    <property type="term" value="C:plasma membrane"/>
    <property type="evidence" value="ECO:0007669"/>
    <property type="project" value="TreeGrafter"/>
</dbReference>
<dbReference type="SMART" id="SM00409">
    <property type="entry name" value="IG"/>
    <property type="match status" value="2"/>
</dbReference>
<dbReference type="Gene3D" id="2.60.40.10">
    <property type="entry name" value="Immunoglobulins"/>
    <property type="match status" value="1"/>
</dbReference>
<evidence type="ECO:0000256" key="6">
    <source>
        <dbReference type="SAM" id="Phobius"/>
    </source>
</evidence>
<feature type="domain" description="Ig-like" evidence="8">
    <location>
        <begin position="165"/>
        <end position="250"/>
    </location>
</feature>
<dbReference type="InterPro" id="IPR051275">
    <property type="entry name" value="Cell_adhesion_signaling"/>
</dbReference>
<dbReference type="InterPro" id="IPR013783">
    <property type="entry name" value="Ig-like_fold"/>
</dbReference>
<evidence type="ECO:0000256" key="3">
    <source>
        <dbReference type="ARBA" id="ARBA00023157"/>
    </source>
</evidence>
<evidence type="ECO:0000313" key="10">
    <source>
        <dbReference type="RefSeq" id="XP_031574862.1"/>
    </source>
</evidence>
<keyword evidence="7" id="KW-0732">Signal</keyword>
<dbReference type="SUPFAM" id="SSF48726">
    <property type="entry name" value="Immunoglobulin"/>
    <property type="match status" value="1"/>
</dbReference>
<evidence type="ECO:0000256" key="1">
    <source>
        <dbReference type="ARBA" id="ARBA00004479"/>
    </source>
</evidence>
<dbReference type="PANTHER" id="PTHR11640">
    <property type="entry name" value="NEPHRIN"/>
    <property type="match status" value="1"/>
</dbReference>
<keyword evidence="4" id="KW-0325">Glycoprotein</keyword>
<dbReference type="FunFam" id="2.60.40.10:FF:000032">
    <property type="entry name" value="palladin isoform X1"/>
    <property type="match status" value="1"/>
</dbReference>
<dbReference type="InterPro" id="IPR013098">
    <property type="entry name" value="Ig_I-set"/>
</dbReference>
<evidence type="ECO:0000259" key="8">
    <source>
        <dbReference type="PROSITE" id="PS50835"/>
    </source>
</evidence>
<dbReference type="Proteomes" id="UP000515163">
    <property type="component" value="Unplaced"/>
</dbReference>
<feature type="chain" id="PRO_5027977539" evidence="7">
    <location>
        <begin position="34"/>
        <end position="347"/>
    </location>
</feature>
<dbReference type="Pfam" id="PF07679">
    <property type="entry name" value="I-set"/>
    <property type="match status" value="1"/>
</dbReference>
<dbReference type="GeneID" id="116308549"/>
<evidence type="ECO:0000313" key="9">
    <source>
        <dbReference type="Proteomes" id="UP000515163"/>
    </source>
</evidence>
<dbReference type="InParanoid" id="A0A6P8J5B2"/>
<dbReference type="PROSITE" id="PS50835">
    <property type="entry name" value="IG_LIKE"/>
    <property type="match status" value="1"/>
</dbReference>
<comment type="subcellular location">
    <subcellularLocation>
        <location evidence="1">Membrane</location>
        <topology evidence="1">Single-pass type I membrane protein</topology>
    </subcellularLocation>
</comment>
<evidence type="ECO:0000256" key="4">
    <source>
        <dbReference type="ARBA" id="ARBA00023180"/>
    </source>
</evidence>
<keyword evidence="5" id="KW-0393">Immunoglobulin domain</keyword>
<dbReference type="RefSeq" id="XP_031574862.1">
    <property type="nucleotide sequence ID" value="XM_031719002.1"/>
</dbReference>
<feature type="signal peptide" evidence="7">
    <location>
        <begin position="1"/>
        <end position="33"/>
    </location>
</feature>
<dbReference type="OrthoDB" id="6431884at2759"/>
<dbReference type="InterPro" id="IPR007110">
    <property type="entry name" value="Ig-like_dom"/>
</dbReference>
<evidence type="ECO:0000256" key="2">
    <source>
        <dbReference type="ARBA" id="ARBA00023136"/>
    </source>
</evidence>
<protein>
    <submittedName>
        <fullName evidence="10">Uncharacterized protein LOC116308549</fullName>
    </submittedName>
</protein>
<reference evidence="10" key="1">
    <citation type="submission" date="2025-08" db="UniProtKB">
        <authorList>
            <consortium name="RefSeq"/>
        </authorList>
    </citation>
    <scope>IDENTIFICATION</scope>
    <source>
        <tissue evidence="10">Tentacle</tissue>
    </source>
</reference>
<dbReference type="SMART" id="SM00408">
    <property type="entry name" value="IGc2"/>
    <property type="match status" value="1"/>
</dbReference>
<keyword evidence="6" id="KW-1133">Transmembrane helix</keyword>
<gene>
    <name evidence="10" type="primary">LOC116308549</name>
</gene>
<evidence type="ECO:0000256" key="5">
    <source>
        <dbReference type="ARBA" id="ARBA00023319"/>
    </source>
</evidence>
<dbReference type="GO" id="GO:0098609">
    <property type="term" value="P:cell-cell adhesion"/>
    <property type="evidence" value="ECO:0007669"/>
    <property type="project" value="TreeGrafter"/>
</dbReference>
<sequence length="347" mass="39246">MKKVSITNVFHPKSWIRSATFLILTTFFTAAKAQDGNVSVIRDWPGPNPEANAGTSIDFTWRYTLTKQDKEHLDKINFGLCFKEKLKESLITVTKLVENNSTKFQFNVTEKYEKRLRWVGAEGKISFKLSNLTKEDTNSYIMVMSFGSTREPISDHVEFVVNYAPRILNKPPEMRQVRLPEGESVHISCTITSCPLAVVTWSKEGRVIQSQSKEHDLTIQKGRVIDSGVYTCEAKNKLGEDKMQVLVIVTSCKELKSDASKNTDPDQSLHDANDPSTLFTMIAPAVVFFVIFLAYFAFKCPAYRNRKKRNRALLNSKATSTSLTNTDEQATSLLADWSNFSDRGEKV</sequence>
<name>A0A6P8J5B2_ACTTE</name>
<dbReference type="PANTHER" id="PTHR11640:SF164">
    <property type="entry name" value="MAM DOMAIN-CONTAINING GLYCOSYLPHOSPHATIDYLINOSITOL ANCHOR PROTEIN 1"/>
    <property type="match status" value="1"/>
</dbReference>
<keyword evidence="6" id="KW-0812">Transmembrane</keyword>
<keyword evidence="2 6" id="KW-0472">Membrane</keyword>
<dbReference type="GO" id="GO:0050839">
    <property type="term" value="F:cell adhesion molecule binding"/>
    <property type="evidence" value="ECO:0007669"/>
    <property type="project" value="TreeGrafter"/>
</dbReference>
<organism evidence="9 10">
    <name type="scientific">Actinia tenebrosa</name>
    <name type="common">Australian red waratah sea anemone</name>
    <dbReference type="NCBI Taxonomy" id="6105"/>
    <lineage>
        <taxon>Eukaryota</taxon>
        <taxon>Metazoa</taxon>
        <taxon>Cnidaria</taxon>
        <taxon>Anthozoa</taxon>
        <taxon>Hexacorallia</taxon>
        <taxon>Actiniaria</taxon>
        <taxon>Actiniidae</taxon>
        <taxon>Actinia</taxon>
    </lineage>
</organism>
<keyword evidence="9" id="KW-1185">Reference proteome</keyword>
<proteinExistence type="predicted"/>
<dbReference type="InterPro" id="IPR036179">
    <property type="entry name" value="Ig-like_dom_sf"/>
</dbReference>
<dbReference type="InterPro" id="IPR003599">
    <property type="entry name" value="Ig_sub"/>
</dbReference>